<feature type="compositionally biased region" description="Basic and acidic residues" evidence="1">
    <location>
        <begin position="62"/>
        <end position="79"/>
    </location>
</feature>
<feature type="compositionally biased region" description="Basic and acidic residues" evidence="1">
    <location>
        <begin position="90"/>
        <end position="137"/>
    </location>
</feature>
<proteinExistence type="predicted"/>
<protein>
    <submittedName>
        <fullName evidence="2">Uncharacterized protein</fullName>
    </submittedName>
</protein>
<gene>
    <name evidence="2" type="ORF">Cvel_11689</name>
</gene>
<feature type="compositionally biased region" description="Basic residues" evidence="1">
    <location>
        <begin position="46"/>
        <end position="61"/>
    </location>
</feature>
<dbReference type="AlphaFoldDB" id="A0A0G4I7V6"/>
<sequence length="252" mass="28434">MMIRRATVEGVAAEKEATGEWAGLSGFVCEVGMAGKGKERKAGEKKQRRIKGGKKEKKKTTREKTLKGGRRELREEGGKKERKNKRKREGKGEWGKVKRGERRQVGRNERKCKAAKEGRNKERKAGREEGRTGEKEAMAQTITNFLNESMKKEGLTKDPCLRVWMSTDGGAAYVDMKTPEDATALLSFNGNALDDDNTNAKINIVRPPPLVSLESLDKVPDVDPELQDTKRKLQKTLDTFDKTDTRRIFLRL</sequence>
<dbReference type="EMBL" id="CDMZ01005485">
    <property type="protein sequence ID" value="CEM53049.1"/>
    <property type="molecule type" value="Genomic_DNA"/>
</dbReference>
<evidence type="ECO:0000256" key="1">
    <source>
        <dbReference type="SAM" id="MobiDB-lite"/>
    </source>
</evidence>
<feature type="compositionally biased region" description="Basic residues" evidence="1">
    <location>
        <begin position="80"/>
        <end position="89"/>
    </location>
</feature>
<evidence type="ECO:0000313" key="2">
    <source>
        <dbReference type="EMBL" id="CEM53049.1"/>
    </source>
</evidence>
<organism evidence="2">
    <name type="scientific">Chromera velia CCMP2878</name>
    <dbReference type="NCBI Taxonomy" id="1169474"/>
    <lineage>
        <taxon>Eukaryota</taxon>
        <taxon>Sar</taxon>
        <taxon>Alveolata</taxon>
        <taxon>Colpodellida</taxon>
        <taxon>Chromeraceae</taxon>
        <taxon>Chromera</taxon>
    </lineage>
</organism>
<dbReference type="Gene3D" id="3.30.70.330">
    <property type="match status" value="1"/>
</dbReference>
<feature type="region of interest" description="Disordered" evidence="1">
    <location>
        <begin position="34"/>
        <end position="137"/>
    </location>
</feature>
<feature type="compositionally biased region" description="Basic and acidic residues" evidence="1">
    <location>
        <begin position="36"/>
        <end position="45"/>
    </location>
</feature>
<accession>A0A0G4I7V6</accession>
<dbReference type="InterPro" id="IPR012677">
    <property type="entry name" value="Nucleotide-bd_a/b_plait_sf"/>
</dbReference>
<name>A0A0G4I7V6_9ALVE</name>
<reference evidence="2" key="1">
    <citation type="submission" date="2014-11" db="EMBL/GenBank/DDBJ databases">
        <authorList>
            <person name="Otto D Thomas"/>
            <person name="Naeem Raeece"/>
        </authorList>
    </citation>
    <scope>NUCLEOTIDE SEQUENCE</scope>
</reference>
<dbReference type="VEuPathDB" id="CryptoDB:Cvel_11689"/>